<evidence type="ECO:0000313" key="1">
    <source>
        <dbReference type="EMBL" id="JAD62331.1"/>
    </source>
</evidence>
<dbReference type="EMBL" id="GBRH01235564">
    <property type="protein sequence ID" value="JAD62331.1"/>
    <property type="molecule type" value="Transcribed_RNA"/>
</dbReference>
<proteinExistence type="predicted"/>
<protein>
    <submittedName>
        <fullName evidence="1">Uncharacterized protein</fullName>
    </submittedName>
</protein>
<sequence length="59" mass="6265">MLLKVPPIVTDSGMTLYASPPFSNVTDTTAASRGSVSRETSCWRLRMAEDAAITGSMVS</sequence>
<name>A0A0A9BG51_ARUDO</name>
<dbReference type="AlphaFoldDB" id="A0A0A9BG51"/>
<reference evidence="1" key="2">
    <citation type="journal article" date="2015" name="Data Brief">
        <title>Shoot transcriptome of the giant reed, Arundo donax.</title>
        <authorList>
            <person name="Barrero R.A."/>
            <person name="Guerrero F.D."/>
            <person name="Moolhuijzen P."/>
            <person name="Goolsby J.A."/>
            <person name="Tidwell J."/>
            <person name="Bellgard S.E."/>
            <person name="Bellgard M.I."/>
        </authorList>
    </citation>
    <scope>NUCLEOTIDE SEQUENCE</scope>
    <source>
        <tissue evidence="1">Shoot tissue taken approximately 20 cm above the soil surface</tissue>
    </source>
</reference>
<accession>A0A0A9BG51</accession>
<reference evidence="1" key="1">
    <citation type="submission" date="2014-09" db="EMBL/GenBank/DDBJ databases">
        <authorList>
            <person name="Magalhaes I.L.F."/>
            <person name="Oliveira U."/>
            <person name="Santos F.R."/>
            <person name="Vidigal T.H.D.A."/>
            <person name="Brescovit A.D."/>
            <person name="Santos A.J."/>
        </authorList>
    </citation>
    <scope>NUCLEOTIDE SEQUENCE</scope>
    <source>
        <tissue evidence="1">Shoot tissue taken approximately 20 cm above the soil surface</tissue>
    </source>
</reference>
<organism evidence="1">
    <name type="scientific">Arundo donax</name>
    <name type="common">Giant reed</name>
    <name type="synonym">Donax arundinaceus</name>
    <dbReference type="NCBI Taxonomy" id="35708"/>
    <lineage>
        <taxon>Eukaryota</taxon>
        <taxon>Viridiplantae</taxon>
        <taxon>Streptophyta</taxon>
        <taxon>Embryophyta</taxon>
        <taxon>Tracheophyta</taxon>
        <taxon>Spermatophyta</taxon>
        <taxon>Magnoliopsida</taxon>
        <taxon>Liliopsida</taxon>
        <taxon>Poales</taxon>
        <taxon>Poaceae</taxon>
        <taxon>PACMAD clade</taxon>
        <taxon>Arundinoideae</taxon>
        <taxon>Arundineae</taxon>
        <taxon>Arundo</taxon>
    </lineage>
</organism>